<accession>A0A916ZNG0</accession>
<dbReference type="AlphaFoldDB" id="A0A916ZNG0"/>
<evidence type="ECO:0000313" key="2">
    <source>
        <dbReference type="Proteomes" id="UP000599688"/>
    </source>
</evidence>
<organism evidence="1 2">
    <name type="scientific">Psychroflexus salis</name>
    <dbReference type="NCBI Taxonomy" id="1526574"/>
    <lineage>
        <taxon>Bacteria</taxon>
        <taxon>Pseudomonadati</taxon>
        <taxon>Bacteroidota</taxon>
        <taxon>Flavobacteriia</taxon>
        <taxon>Flavobacteriales</taxon>
        <taxon>Flavobacteriaceae</taxon>
        <taxon>Psychroflexus</taxon>
    </lineage>
</organism>
<dbReference type="PANTHER" id="PTHR34352">
    <property type="entry name" value="PROTEIN YHFA"/>
    <property type="match status" value="1"/>
</dbReference>
<dbReference type="SUPFAM" id="SSF82784">
    <property type="entry name" value="OsmC-like"/>
    <property type="match status" value="1"/>
</dbReference>
<keyword evidence="2" id="KW-1185">Reference proteome</keyword>
<name>A0A916ZNG0_9FLAO</name>
<reference evidence="1 2" key="1">
    <citation type="journal article" date="2014" name="Int. J. Syst. Evol. Microbiol.">
        <title>Complete genome sequence of Corynebacterium casei LMG S-19264T (=DSM 44701T), isolated from a smear-ripened cheese.</title>
        <authorList>
            <consortium name="US DOE Joint Genome Institute (JGI-PGF)"/>
            <person name="Walter F."/>
            <person name="Albersmeier A."/>
            <person name="Kalinowski J."/>
            <person name="Ruckert C."/>
        </authorList>
    </citation>
    <scope>NUCLEOTIDE SEQUENCE [LARGE SCALE GENOMIC DNA]</scope>
    <source>
        <strain evidence="1 2">CGMCC 1.12925</strain>
    </source>
</reference>
<dbReference type="RefSeq" id="WP_188405159.1">
    <property type="nucleotide sequence ID" value="NZ_BMGL01000002.1"/>
</dbReference>
<dbReference type="InterPro" id="IPR003718">
    <property type="entry name" value="OsmC/Ohr_fam"/>
</dbReference>
<proteinExistence type="predicted"/>
<evidence type="ECO:0000313" key="1">
    <source>
        <dbReference type="EMBL" id="GGE06228.1"/>
    </source>
</evidence>
<dbReference type="Gene3D" id="3.30.300.20">
    <property type="match status" value="1"/>
</dbReference>
<protein>
    <submittedName>
        <fullName evidence="1">OsmC-like protein</fullName>
    </submittedName>
</protein>
<dbReference type="EMBL" id="BMGL01000002">
    <property type="protein sequence ID" value="GGE06228.1"/>
    <property type="molecule type" value="Genomic_DNA"/>
</dbReference>
<dbReference type="InterPro" id="IPR036102">
    <property type="entry name" value="OsmC/Ohrsf"/>
</dbReference>
<dbReference type="InterPro" id="IPR015946">
    <property type="entry name" value="KH_dom-like_a/b"/>
</dbReference>
<dbReference type="PANTHER" id="PTHR34352:SF1">
    <property type="entry name" value="PROTEIN YHFA"/>
    <property type="match status" value="1"/>
</dbReference>
<dbReference type="Proteomes" id="UP000599688">
    <property type="component" value="Unassembled WGS sequence"/>
</dbReference>
<sequence>MQIKLQKKQNSDFEYVAENHLGHQVELCNSSMENPSSASPMELVLMAISGCSSIDIVHILKKQNLVIEDLQVETLGTRKETEPKVFTVIDLLVKLKGEIPAKKALRAAQLSFEKYCSVSKMLDQTVEIKYQVELNGNLIEV</sequence>
<comment type="caution">
    <text evidence="1">The sequence shown here is derived from an EMBL/GenBank/DDBJ whole genome shotgun (WGS) entry which is preliminary data.</text>
</comment>
<dbReference type="Pfam" id="PF02566">
    <property type="entry name" value="OsmC"/>
    <property type="match status" value="1"/>
</dbReference>
<gene>
    <name evidence="1" type="ORF">GCM10010831_04760</name>
</gene>